<comment type="similarity">
    <text evidence="1 4">Belongs to the D-isomer specific 2-hydroxyacid dehydrogenase family.</text>
</comment>
<dbReference type="PANTHER" id="PTHR42789:SF1">
    <property type="entry name" value="D-ISOMER SPECIFIC 2-HYDROXYACID DEHYDROGENASE FAMILY PROTEIN (AFU_ORTHOLOGUE AFUA_6G10090)"/>
    <property type="match status" value="1"/>
</dbReference>
<dbReference type="Proteomes" id="UP001652445">
    <property type="component" value="Unassembled WGS sequence"/>
</dbReference>
<evidence type="ECO:0000256" key="1">
    <source>
        <dbReference type="ARBA" id="ARBA00005854"/>
    </source>
</evidence>
<comment type="caution">
    <text evidence="7">The sequence shown here is derived from an EMBL/GenBank/DDBJ whole genome shotgun (WGS) entry which is preliminary data.</text>
</comment>
<evidence type="ECO:0000259" key="6">
    <source>
        <dbReference type="Pfam" id="PF02826"/>
    </source>
</evidence>
<dbReference type="PROSITE" id="PS00670">
    <property type="entry name" value="D_2_HYDROXYACID_DH_2"/>
    <property type="match status" value="1"/>
</dbReference>
<dbReference type="SUPFAM" id="SSF52283">
    <property type="entry name" value="Formate/glycerate dehydrogenase catalytic domain-like"/>
    <property type="match status" value="1"/>
</dbReference>
<evidence type="ECO:0000256" key="3">
    <source>
        <dbReference type="ARBA" id="ARBA00023027"/>
    </source>
</evidence>
<proteinExistence type="inferred from homology"/>
<dbReference type="CDD" id="cd12167">
    <property type="entry name" value="2-Hacid_dh_8"/>
    <property type="match status" value="1"/>
</dbReference>
<dbReference type="InterPro" id="IPR036291">
    <property type="entry name" value="NAD(P)-bd_dom_sf"/>
</dbReference>
<feature type="domain" description="D-isomer specific 2-hydroxyacid dehydrogenase NAD-binding" evidence="6">
    <location>
        <begin position="117"/>
        <end position="292"/>
    </location>
</feature>
<evidence type="ECO:0000259" key="5">
    <source>
        <dbReference type="Pfam" id="PF00389"/>
    </source>
</evidence>
<keyword evidence="3" id="KW-0520">NAD</keyword>
<dbReference type="InterPro" id="IPR006140">
    <property type="entry name" value="D-isomer_DH_NAD-bd"/>
</dbReference>
<keyword evidence="8" id="KW-1185">Reference proteome</keyword>
<feature type="domain" description="D-isomer specific 2-hydroxyacid dehydrogenase catalytic" evidence="5">
    <location>
        <begin position="39"/>
        <end position="323"/>
    </location>
</feature>
<dbReference type="Pfam" id="PF00389">
    <property type="entry name" value="2-Hacid_dh"/>
    <property type="match status" value="1"/>
</dbReference>
<dbReference type="InterPro" id="IPR029753">
    <property type="entry name" value="D-isomer_DH_CS"/>
</dbReference>
<dbReference type="SUPFAM" id="SSF51735">
    <property type="entry name" value="NAD(P)-binding Rossmann-fold domains"/>
    <property type="match status" value="1"/>
</dbReference>
<sequence length="332" mass="37207">MRTILVQIPHDQIELFFTDESLEGIHQLGNIIWNPHHRPFTEQELCEHIQGVDTVITTWRSAPISEEVLKHADQLKLIAHMAGSVKPILPTLDVYRRGIRVLNSNYAIGVSVSESVLALILALGHKIIPVNKEMGTGRNAKSAVYETYELRGRTVGLIGLGMVAREVIKLLQPFGVKLLGCDPFVSAEQAQEWNVELKPLHDVIAESHIVSLHAPKVPETYQMIGHKELSLLRDGALLINTARGDLIDEAALIEELRKKRFYAGLDVFIVEPLSADSELRHMDNVIVRPHLAGVNPDSRLRIGTLMVQELQQFYNNGPLRFEVKESQLAIMT</sequence>
<protein>
    <submittedName>
        <fullName evidence="7">Hydroxyacid dehydrogenase</fullName>
    </submittedName>
</protein>
<reference evidence="7 8" key="1">
    <citation type="submission" date="2022-09" db="EMBL/GenBank/DDBJ databases">
        <authorList>
            <person name="Han X.L."/>
            <person name="Wang Q."/>
            <person name="Lu T."/>
        </authorList>
    </citation>
    <scope>NUCLEOTIDE SEQUENCE [LARGE SCALE GENOMIC DNA]</scope>
    <source>
        <strain evidence="7 8">WQ 127069</strain>
    </source>
</reference>
<dbReference type="Pfam" id="PF02826">
    <property type="entry name" value="2-Hacid_dh_C"/>
    <property type="match status" value="1"/>
</dbReference>
<gene>
    <name evidence="7" type="ORF">OB236_39945</name>
</gene>
<dbReference type="InterPro" id="IPR050857">
    <property type="entry name" value="D-2-hydroxyacid_DH"/>
</dbReference>
<dbReference type="InterPro" id="IPR006139">
    <property type="entry name" value="D-isomer_2_OHA_DH_cat_dom"/>
</dbReference>
<evidence type="ECO:0000313" key="7">
    <source>
        <dbReference type="EMBL" id="MCU6798320.1"/>
    </source>
</evidence>
<dbReference type="EMBL" id="JAOQIO010000125">
    <property type="protein sequence ID" value="MCU6798320.1"/>
    <property type="molecule type" value="Genomic_DNA"/>
</dbReference>
<keyword evidence="2 4" id="KW-0560">Oxidoreductase</keyword>
<dbReference type="PANTHER" id="PTHR42789">
    <property type="entry name" value="D-ISOMER SPECIFIC 2-HYDROXYACID DEHYDROGENASE FAMILY PROTEIN (AFU_ORTHOLOGUE AFUA_6G10090)"/>
    <property type="match status" value="1"/>
</dbReference>
<dbReference type="RefSeq" id="WP_262689066.1">
    <property type="nucleotide sequence ID" value="NZ_JAOQIO010000125.1"/>
</dbReference>
<dbReference type="PROSITE" id="PS00671">
    <property type="entry name" value="D_2_HYDROXYACID_DH_3"/>
    <property type="match status" value="1"/>
</dbReference>
<evidence type="ECO:0000313" key="8">
    <source>
        <dbReference type="Proteomes" id="UP001652445"/>
    </source>
</evidence>
<name>A0ABT2UUI3_9BACL</name>
<evidence type="ECO:0000256" key="4">
    <source>
        <dbReference type="RuleBase" id="RU003719"/>
    </source>
</evidence>
<accession>A0ABT2UUI3</accession>
<evidence type="ECO:0000256" key="2">
    <source>
        <dbReference type="ARBA" id="ARBA00023002"/>
    </source>
</evidence>
<dbReference type="Gene3D" id="3.40.50.720">
    <property type="entry name" value="NAD(P)-binding Rossmann-like Domain"/>
    <property type="match status" value="2"/>
</dbReference>
<organism evidence="7 8">
    <name type="scientific">Paenibacillus baimaensis</name>
    <dbReference type="NCBI Taxonomy" id="2982185"/>
    <lineage>
        <taxon>Bacteria</taxon>
        <taxon>Bacillati</taxon>
        <taxon>Bacillota</taxon>
        <taxon>Bacilli</taxon>
        <taxon>Bacillales</taxon>
        <taxon>Paenibacillaceae</taxon>
        <taxon>Paenibacillus</taxon>
    </lineage>
</organism>